<dbReference type="Proteomes" id="UP000188604">
    <property type="component" value="Chromosome"/>
</dbReference>
<evidence type="ECO:0000256" key="4">
    <source>
        <dbReference type="SAM" id="MobiDB-lite"/>
    </source>
</evidence>
<evidence type="ECO:0000256" key="3">
    <source>
        <dbReference type="ARBA" id="ARBA00022970"/>
    </source>
</evidence>
<dbReference type="InterPro" id="IPR028081">
    <property type="entry name" value="Leu-bd"/>
</dbReference>
<accession>A0A1U9KTU0</accession>
<comment type="similarity">
    <text evidence="1">Belongs to the leucine-binding protein family.</text>
</comment>
<organism evidence="6 7">
    <name type="scientific">Neoasaia chiangmaiensis</name>
    <dbReference type="NCBI Taxonomy" id="320497"/>
    <lineage>
        <taxon>Bacteria</taxon>
        <taxon>Pseudomonadati</taxon>
        <taxon>Pseudomonadota</taxon>
        <taxon>Alphaproteobacteria</taxon>
        <taxon>Acetobacterales</taxon>
        <taxon>Acetobacteraceae</taxon>
        <taxon>Neoasaia</taxon>
    </lineage>
</organism>
<protein>
    <recommendedName>
        <fullName evidence="5">Leucine-binding protein domain-containing protein</fullName>
    </recommendedName>
</protein>
<evidence type="ECO:0000313" key="6">
    <source>
        <dbReference type="EMBL" id="AQS89274.1"/>
    </source>
</evidence>
<dbReference type="AlphaFoldDB" id="A0A1U9KTU0"/>
<dbReference type="EMBL" id="CP014691">
    <property type="protein sequence ID" value="AQS89274.1"/>
    <property type="molecule type" value="Genomic_DNA"/>
</dbReference>
<dbReference type="Pfam" id="PF13458">
    <property type="entry name" value="Peripla_BP_6"/>
    <property type="match status" value="1"/>
</dbReference>
<feature type="compositionally biased region" description="Pro residues" evidence="4">
    <location>
        <begin position="237"/>
        <end position="250"/>
    </location>
</feature>
<feature type="domain" description="Leucine-binding protein" evidence="5">
    <location>
        <begin position="32"/>
        <end position="195"/>
    </location>
</feature>
<feature type="region of interest" description="Disordered" evidence="4">
    <location>
        <begin position="213"/>
        <end position="260"/>
    </location>
</feature>
<reference evidence="6 7" key="1">
    <citation type="submission" date="2016-03" db="EMBL/GenBank/DDBJ databases">
        <title>Acetic acid bacteria sequencing.</title>
        <authorList>
            <person name="Brandt J."/>
            <person name="Jakob F."/>
            <person name="Vogel R.F."/>
        </authorList>
    </citation>
    <scope>NUCLEOTIDE SEQUENCE [LARGE SCALE GENOMIC DNA]</scope>
    <source>
        <strain evidence="6 7">NBRC 101099</strain>
    </source>
</reference>
<evidence type="ECO:0000256" key="2">
    <source>
        <dbReference type="ARBA" id="ARBA00022729"/>
    </source>
</evidence>
<dbReference type="KEGG" id="nch:A0U93_04180"/>
<evidence type="ECO:0000313" key="7">
    <source>
        <dbReference type="Proteomes" id="UP000188604"/>
    </source>
</evidence>
<dbReference type="GO" id="GO:0006865">
    <property type="term" value="P:amino acid transport"/>
    <property type="evidence" value="ECO:0007669"/>
    <property type="project" value="UniProtKB-KW"/>
</dbReference>
<dbReference type="PANTHER" id="PTHR30483">
    <property type="entry name" value="LEUCINE-SPECIFIC-BINDING PROTEIN"/>
    <property type="match status" value="1"/>
</dbReference>
<dbReference type="InterPro" id="IPR028082">
    <property type="entry name" value="Peripla_BP_I"/>
</dbReference>
<feature type="region of interest" description="Disordered" evidence="4">
    <location>
        <begin position="1"/>
        <end position="31"/>
    </location>
</feature>
<dbReference type="Gene3D" id="3.40.50.2300">
    <property type="match status" value="3"/>
</dbReference>
<feature type="compositionally biased region" description="Polar residues" evidence="4">
    <location>
        <begin position="1"/>
        <end position="14"/>
    </location>
</feature>
<keyword evidence="3" id="KW-0813">Transport</keyword>
<dbReference type="PANTHER" id="PTHR30483:SF6">
    <property type="entry name" value="PERIPLASMIC BINDING PROTEIN OF ABC TRANSPORTER FOR NATURAL AMINO ACIDS"/>
    <property type="match status" value="1"/>
</dbReference>
<dbReference type="InterPro" id="IPR051010">
    <property type="entry name" value="BCAA_transport"/>
</dbReference>
<dbReference type="STRING" id="320497.A0U93_04180"/>
<evidence type="ECO:0000256" key="1">
    <source>
        <dbReference type="ARBA" id="ARBA00010062"/>
    </source>
</evidence>
<dbReference type="CDD" id="cd06339">
    <property type="entry name" value="PBP1_YraM_LppC_lipoprotein-like"/>
    <property type="match status" value="1"/>
</dbReference>
<keyword evidence="7" id="KW-1185">Reference proteome</keyword>
<keyword evidence="2" id="KW-0732">Signal</keyword>
<name>A0A1U9KTU0_9PROT</name>
<sequence>MCLSACSQTGTPSATGGGGVPASTSPTAAGEPVRIGMLLPLTGRNMRLGQQMANAAQLAVPTGHGAVLDVRDSDGAEGVAAAARAAIGNGDRILLGPLTAGQTGEVAGLSTAAGIPELAFTSDAERGRSGVWVMGLTVDQQVVRLVSAAHAQGRQHFAAFLPDSPLGHVMAQRLNEACAANGLSAPNIAFHGSDLQSIADGLKTLSAFDDRQKQVSAAATTPTPAAPDAVNPVSPDTNPPANPGAPPATPPANATPGPFPAPPFDALLLGDTGLQLANVINGLKANRIDPSQVRILGPALWEAFASKLGALHGAWFAAPDSATRHGFVQQYRQHYGTAPTPLADIAYDTAAMAGALARQPDGLTETSLMRPDGFAGVDGVFALRSGGKVTRALAIFEIGQNGGATIVQPAPKTLTQTPS</sequence>
<keyword evidence="3" id="KW-0029">Amino-acid transport</keyword>
<evidence type="ECO:0000259" key="5">
    <source>
        <dbReference type="Pfam" id="PF13458"/>
    </source>
</evidence>
<proteinExistence type="inferred from homology"/>
<dbReference type="SUPFAM" id="SSF53822">
    <property type="entry name" value="Periplasmic binding protein-like I"/>
    <property type="match status" value="1"/>
</dbReference>
<feature type="compositionally biased region" description="Low complexity" evidence="4">
    <location>
        <begin position="217"/>
        <end position="227"/>
    </location>
</feature>
<gene>
    <name evidence="6" type="ORF">A0U93_04180</name>
</gene>